<dbReference type="PANTHER" id="PTHR43143:SF1">
    <property type="entry name" value="SERINE_THREONINE-PROTEIN PHOSPHATASE CPPED1"/>
    <property type="match status" value="1"/>
</dbReference>
<dbReference type="InterPro" id="IPR051918">
    <property type="entry name" value="STPP_CPPED1"/>
</dbReference>
<protein>
    <recommendedName>
        <fullName evidence="2">Calcineurin-like phosphoesterase domain-containing protein</fullName>
    </recommendedName>
</protein>
<evidence type="ECO:0000313" key="3">
    <source>
        <dbReference type="EMBL" id="GAI59224.1"/>
    </source>
</evidence>
<feature type="domain" description="Calcineurin-like phosphoesterase" evidence="2">
    <location>
        <begin position="4"/>
        <end position="190"/>
    </location>
</feature>
<sequence length="377" mass="43925">MFSKFLNETNKIIKPLFIIHTGDIVDADNGRAQNLEEWQNYNKTLSENKINSSFYVDLVGNHDGSEDPHYSYFINYSITGSEYKTTQISFNHSFSFGNYAFIGINTAKDSYDNLFDFAFGGFLNTEELDWYENELENYKDYDNIFVFGHHPPLFPPYYRIISNLSSTGKTFYDLNKDYHVNYYFCGHIHSNYIQKNDGLNTIITDNFDDKNGTYRIVVIDDNQLSTSIEFIGKWPQGLIISPPSLNFYDSQFKIDLEKIHVLAWDPKGIVSIEWSVYFESGKQFTSWTSLQRNHESELLWEGDFCKDLSYENNYIVKVKIEGNSGQIIREIIFNVPMNINYELIYIILTALVIGIIAMPIIIIILYPKEILKKKNKL</sequence>
<dbReference type="InterPro" id="IPR029052">
    <property type="entry name" value="Metallo-depent_PP-like"/>
</dbReference>
<proteinExistence type="predicted"/>
<dbReference type="GO" id="GO:0016787">
    <property type="term" value="F:hydrolase activity"/>
    <property type="evidence" value="ECO:0007669"/>
    <property type="project" value="InterPro"/>
</dbReference>
<name>X1RUP7_9ZZZZ</name>
<organism evidence="3">
    <name type="scientific">marine sediment metagenome</name>
    <dbReference type="NCBI Taxonomy" id="412755"/>
    <lineage>
        <taxon>unclassified sequences</taxon>
        <taxon>metagenomes</taxon>
        <taxon>ecological metagenomes</taxon>
    </lineage>
</organism>
<reference evidence="3" key="1">
    <citation type="journal article" date="2014" name="Front. Microbiol.">
        <title>High frequency of phylogenetically diverse reductive dehalogenase-homologous genes in deep subseafloor sedimentary metagenomes.</title>
        <authorList>
            <person name="Kawai M."/>
            <person name="Futagami T."/>
            <person name="Toyoda A."/>
            <person name="Takaki Y."/>
            <person name="Nishi S."/>
            <person name="Hori S."/>
            <person name="Arai W."/>
            <person name="Tsubouchi T."/>
            <person name="Morono Y."/>
            <person name="Uchiyama I."/>
            <person name="Ito T."/>
            <person name="Fujiyama A."/>
            <person name="Inagaki F."/>
            <person name="Takami H."/>
        </authorList>
    </citation>
    <scope>NUCLEOTIDE SEQUENCE</scope>
    <source>
        <strain evidence="3">Expedition CK06-06</strain>
    </source>
</reference>
<gene>
    <name evidence="3" type="ORF">S12H4_07245</name>
</gene>
<dbReference type="PANTHER" id="PTHR43143">
    <property type="entry name" value="METALLOPHOSPHOESTERASE, CALCINEURIN SUPERFAMILY"/>
    <property type="match status" value="1"/>
</dbReference>
<dbReference type="SUPFAM" id="SSF56300">
    <property type="entry name" value="Metallo-dependent phosphatases"/>
    <property type="match status" value="1"/>
</dbReference>
<keyword evidence="1" id="KW-0812">Transmembrane</keyword>
<keyword evidence="1" id="KW-1133">Transmembrane helix</keyword>
<dbReference type="Gene3D" id="3.60.21.10">
    <property type="match status" value="1"/>
</dbReference>
<dbReference type="Pfam" id="PF00149">
    <property type="entry name" value="Metallophos"/>
    <property type="match status" value="1"/>
</dbReference>
<keyword evidence="1" id="KW-0472">Membrane</keyword>
<feature type="transmembrane region" description="Helical" evidence="1">
    <location>
        <begin position="343"/>
        <end position="366"/>
    </location>
</feature>
<comment type="caution">
    <text evidence="3">The sequence shown here is derived from an EMBL/GenBank/DDBJ whole genome shotgun (WGS) entry which is preliminary data.</text>
</comment>
<dbReference type="AlphaFoldDB" id="X1RUP7"/>
<evidence type="ECO:0000259" key="2">
    <source>
        <dbReference type="Pfam" id="PF00149"/>
    </source>
</evidence>
<evidence type="ECO:0000256" key="1">
    <source>
        <dbReference type="SAM" id="Phobius"/>
    </source>
</evidence>
<dbReference type="InterPro" id="IPR004843">
    <property type="entry name" value="Calcineurin-like_PHP"/>
</dbReference>
<accession>X1RUP7</accession>
<dbReference type="EMBL" id="BARW01002649">
    <property type="protein sequence ID" value="GAI59224.1"/>
    <property type="molecule type" value="Genomic_DNA"/>
</dbReference>